<feature type="region of interest" description="Disordered" evidence="1">
    <location>
        <begin position="229"/>
        <end position="250"/>
    </location>
</feature>
<dbReference type="Gene3D" id="2.70.50.70">
    <property type="match status" value="1"/>
</dbReference>
<feature type="region of interest" description="Disordered" evidence="1">
    <location>
        <begin position="428"/>
        <end position="494"/>
    </location>
</feature>
<proteinExistence type="predicted"/>
<sequence>MPRAQCTAGALSFVLTCLPLLTSAHMQMSWPYPFRSPLDPAVSYLDADYDNTSPLLADGSDFSCKHYQYVANYTNANVVKATYYAGNTYNMTIAGTANHDGGSCQLSLSYDNGVTFKVIKSMIGGCPITTTYDFTVPDDAPTSDSAILSWSWFNIVGNREMYQNCARVQILTNPSSKYRRSIQDRDTTFDDLPDMFVCNVNNNCTTIEGEDVEFPDPGDDVVNGTDDITPATGDGYTLSNSSGAASPTTASGSAIGIVVTNATTTGSSGSTGSTGLAIPTTTAPFPVVNGTTNGTLTITTTASSTSSSSSSTTSTTSSTTTTTSTRTSTTSSTTSTTASTMSTTSRTSSTTSTTASTTSTTTSTTSTTSSTTSTTTSTTSTTITITTTPLPTSSVSLITEVLSTTLVFSTDGFTTTITFSTTAVFSPTSLAPSTTSTSMTTSTTSSRTSTTTTSSTTSTTTTSSTTSSSSTSTSTTTPLPSTSTTTTTTSSTSSSATATASATSCTPGQFICDSTSTFSQCVANSADSTTYVYMGSVAAGMQCVNGTIERQNDGPCTPNGALFCNGSNAFYMCDQGGLIDMGSVAAGTTCENGVIGYAR</sequence>
<feature type="region of interest" description="Disordered" evidence="1">
    <location>
        <begin position="300"/>
        <end position="388"/>
    </location>
</feature>
<feature type="signal peptide" evidence="2">
    <location>
        <begin position="1"/>
        <end position="24"/>
    </location>
</feature>
<reference evidence="3 4" key="1">
    <citation type="submission" date="2023-08" db="EMBL/GenBank/DDBJ databases">
        <title>Black Yeasts Isolated from many extreme environments.</title>
        <authorList>
            <person name="Coleine C."/>
            <person name="Stajich J.E."/>
            <person name="Selbmann L."/>
        </authorList>
    </citation>
    <scope>NUCLEOTIDE SEQUENCE [LARGE SCALE GENOMIC DNA]</scope>
    <source>
        <strain evidence="3 4">CCFEE 6328</strain>
    </source>
</reference>
<dbReference type="PANTHER" id="PTHR36182">
    <property type="entry name" value="PROTEIN, PUTATIVE (AFU_ORTHOLOGUE AFUA_6G10930)-RELATED"/>
    <property type="match status" value="1"/>
</dbReference>
<dbReference type="Proteomes" id="UP001345691">
    <property type="component" value="Unassembled WGS sequence"/>
</dbReference>
<organism evidence="3 4">
    <name type="scientific">Exophiala sideris</name>
    <dbReference type="NCBI Taxonomy" id="1016849"/>
    <lineage>
        <taxon>Eukaryota</taxon>
        <taxon>Fungi</taxon>
        <taxon>Dikarya</taxon>
        <taxon>Ascomycota</taxon>
        <taxon>Pezizomycotina</taxon>
        <taxon>Eurotiomycetes</taxon>
        <taxon>Chaetothyriomycetidae</taxon>
        <taxon>Chaetothyriales</taxon>
        <taxon>Herpotrichiellaceae</taxon>
        <taxon>Exophiala</taxon>
    </lineage>
</organism>
<evidence type="ECO:0000313" key="4">
    <source>
        <dbReference type="Proteomes" id="UP001345691"/>
    </source>
</evidence>
<evidence type="ECO:0008006" key="5">
    <source>
        <dbReference type="Google" id="ProtNLM"/>
    </source>
</evidence>
<feature type="compositionally biased region" description="Low complexity" evidence="1">
    <location>
        <begin position="239"/>
        <end position="250"/>
    </location>
</feature>
<protein>
    <recommendedName>
        <fullName evidence="5">Chitin-binding type-4 domain-containing protein</fullName>
    </recommendedName>
</protein>
<keyword evidence="2" id="KW-0732">Signal</keyword>
<gene>
    <name evidence="3" type="ORF">LTR69_009579</name>
</gene>
<accession>A0ABR0IZY7</accession>
<evidence type="ECO:0000313" key="3">
    <source>
        <dbReference type="EMBL" id="KAK5053009.1"/>
    </source>
</evidence>
<feature type="chain" id="PRO_5045082262" description="Chitin-binding type-4 domain-containing protein" evidence="2">
    <location>
        <begin position="25"/>
        <end position="599"/>
    </location>
</feature>
<dbReference type="EMBL" id="JAVRRF010000027">
    <property type="protein sequence ID" value="KAK5053009.1"/>
    <property type="molecule type" value="Genomic_DNA"/>
</dbReference>
<name>A0ABR0IZY7_9EURO</name>
<keyword evidence="4" id="KW-1185">Reference proteome</keyword>
<comment type="caution">
    <text evidence="3">The sequence shown here is derived from an EMBL/GenBank/DDBJ whole genome shotgun (WGS) entry which is preliminary data.</text>
</comment>
<dbReference type="PANTHER" id="PTHR36182:SF1">
    <property type="entry name" value="PROTEIN, PUTATIVE (AFU_ORTHOLOGUE AFUA_6G10930)-RELATED"/>
    <property type="match status" value="1"/>
</dbReference>
<evidence type="ECO:0000256" key="1">
    <source>
        <dbReference type="SAM" id="MobiDB-lite"/>
    </source>
</evidence>
<evidence type="ECO:0000256" key="2">
    <source>
        <dbReference type="SAM" id="SignalP"/>
    </source>
</evidence>